<dbReference type="PANTHER" id="PTHR33910:SF1">
    <property type="entry name" value="PROTEIN TRANSLOCASE SUBUNIT SECE"/>
    <property type="match status" value="1"/>
</dbReference>
<reference evidence="11" key="1">
    <citation type="journal article" date="2020" name="mSystems">
        <title>Genome- and Community-Level Interaction Insights into Carbon Utilization and Element Cycling Functions of Hydrothermarchaeota in Hydrothermal Sediment.</title>
        <authorList>
            <person name="Zhou Z."/>
            <person name="Liu Y."/>
            <person name="Xu W."/>
            <person name="Pan J."/>
            <person name="Luo Z.H."/>
            <person name="Li M."/>
        </authorList>
    </citation>
    <scope>NUCLEOTIDE SEQUENCE [LARGE SCALE GENOMIC DNA]</scope>
    <source>
        <strain evidence="11">SpSt-897</strain>
    </source>
</reference>
<evidence type="ECO:0000256" key="7">
    <source>
        <dbReference type="ARBA" id="ARBA00023010"/>
    </source>
</evidence>
<keyword evidence="3 9" id="KW-1003">Cell membrane</keyword>
<dbReference type="EMBL" id="DTMF01000170">
    <property type="protein sequence ID" value="HGF34064.1"/>
    <property type="molecule type" value="Genomic_DNA"/>
</dbReference>
<comment type="caution">
    <text evidence="11">The sequence shown here is derived from an EMBL/GenBank/DDBJ whole genome shotgun (WGS) entry which is preliminary data.</text>
</comment>
<keyword evidence="5 9" id="KW-0653">Protein transport</keyword>
<dbReference type="PROSITE" id="PS01067">
    <property type="entry name" value="SECE_SEC61G"/>
    <property type="match status" value="1"/>
</dbReference>
<evidence type="ECO:0000256" key="9">
    <source>
        <dbReference type="HAMAP-Rule" id="MF_00422"/>
    </source>
</evidence>
<dbReference type="GO" id="GO:0006605">
    <property type="term" value="P:protein targeting"/>
    <property type="evidence" value="ECO:0007669"/>
    <property type="project" value="UniProtKB-UniRule"/>
</dbReference>
<keyword evidence="4 9" id="KW-0812">Transmembrane</keyword>
<dbReference type="PANTHER" id="PTHR33910">
    <property type="entry name" value="PROTEIN TRANSLOCASE SUBUNIT SECE"/>
    <property type="match status" value="1"/>
</dbReference>
<comment type="function">
    <text evidence="9">Essential subunit of the Sec protein translocation channel SecYEG. Clamps together the 2 halves of SecY. May contact the channel plug during translocation.</text>
</comment>
<comment type="subunit">
    <text evidence="9">Component of the Sec protein translocase complex. Heterotrimer consisting of SecY, SecE and SecG subunits. The heterotrimers can form oligomers, although 1 heterotrimer is thought to be able to translocate proteins. Interacts with the ribosome. Interacts with SecDF, and other proteins may be involved. Interacts with SecA.</text>
</comment>
<dbReference type="AlphaFoldDB" id="A0A7C3YYH7"/>
<evidence type="ECO:0000256" key="4">
    <source>
        <dbReference type="ARBA" id="ARBA00022692"/>
    </source>
</evidence>
<keyword evidence="6 9" id="KW-1133">Transmembrane helix</keyword>
<evidence type="ECO:0000256" key="2">
    <source>
        <dbReference type="ARBA" id="ARBA00022448"/>
    </source>
</evidence>
<dbReference type="InterPro" id="IPR005807">
    <property type="entry name" value="SecE_bac"/>
</dbReference>
<proteinExistence type="inferred from homology"/>
<feature type="transmembrane region" description="Helical" evidence="9">
    <location>
        <begin position="76"/>
        <end position="100"/>
    </location>
</feature>
<keyword evidence="8 9" id="KW-0472">Membrane</keyword>
<protein>
    <recommendedName>
        <fullName evidence="9">Protein translocase subunit SecE</fullName>
    </recommendedName>
</protein>
<dbReference type="HAMAP" id="MF_00422">
    <property type="entry name" value="SecE"/>
    <property type="match status" value="1"/>
</dbReference>
<evidence type="ECO:0000256" key="6">
    <source>
        <dbReference type="ARBA" id="ARBA00022989"/>
    </source>
</evidence>
<feature type="region of interest" description="Disordered" evidence="10">
    <location>
        <begin position="1"/>
        <end position="25"/>
    </location>
</feature>
<dbReference type="GO" id="GO:0065002">
    <property type="term" value="P:intracellular protein transmembrane transport"/>
    <property type="evidence" value="ECO:0007669"/>
    <property type="project" value="UniProtKB-UniRule"/>
</dbReference>
<accession>A0A7C3YYH7</accession>
<sequence length="106" mass="11903">MKKNKVKTKGQGKETTNPGRGQVVKLRSARSKTSLVAKLPPVTKWWQTVVQFVSEAWQELRKVTWPDRKETLGTTMVVLILVIIISSYLGLVDVGLSALLKRIMRG</sequence>
<evidence type="ECO:0000313" key="11">
    <source>
        <dbReference type="EMBL" id="HGF34064.1"/>
    </source>
</evidence>
<evidence type="ECO:0000256" key="8">
    <source>
        <dbReference type="ARBA" id="ARBA00023136"/>
    </source>
</evidence>
<comment type="similarity">
    <text evidence="9">Belongs to the SecE/SEC61-gamma family.</text>
</comment>
<name>A0A7C3YYH7_9BACT</name>
<evidence type="ECO:0000256" key="3">
    <source>
        <dbReference type="ARBA" id="ARBA00022475"/>
    </source>
</evidence>
<dbReference type="InterPro" id="IPR038379">
    <property type="entry name" value="SecE_sf"/>
</dbReference>
<dbReference type="GO" id="GO:0008320">
    <property type="term" value="F:protein transmembrane transporter activity"/>
    <property type="evidence" value="ECO:0007669"/>
    <property type="project" value="UniProtKB-UniRule"/>
</dbReference>
<evidence type="ECO:0000256" key="1">
    <source>
        <dbReference type="ARBA" id="ARBA00004370"/>
    </source>
</evidence>
<dbReference type="GO" id="GO:0005886">
    <property type="term" value="C:plasma membrane"/>
    <property type="evidence" value="ECO:0007669"/>
    <property type="project" value="UniProtKB-SubCell"/>
</dbReference>
<dbReference type="Gene3D" id="1.20.5.1030">
    <property type="entry name" value="Preprotein translocase secy subunit"/>
    <property type="match status" value="1"/>
</dbReference>
<dbReference type="NCBIfam" id="TIGR00964">
    <property type="entry name" value="secE_bact"/>
    <property type="match status" value="1"/>
</dbReference>
<evidence type="ECO:0000256" key="10">
    <source>
        <dbReference type="SAM" id="MobiDB-lite"/>
    </source>
</evidence>
<dbReference type="Pfam" id="PF00584">
    <property type="entry name" value="SecE"/>
    <property type="match status" value="1"/>
</dbReference>
<keyword evidence="2 9" id="KW-0813">Transport</keyword>
<organism evidence="11">
    <name type="scientific">Desulfobacca acetoxidans</name>
    <dbReference type="NCBI Taxonomy" id="60893"/>
    <lineage>
        <taxon>Bacteria</taxon>
        <taxon>Pseudomonadati</taxon>
        <taxon>Thermodesulfobacteriota</taxon>
        <taxon>Desulfobaccia</taxon>
        <taxon>Desulfobaccales</taxon>
        <taxon>Desulfobaccaceae</taxon>
        <taxon>Desulfobacca</taxon>
    </lineage>
</organism>
<comment type="subcellular location">
    <subcellularLocation>
        <location evidence="9">Cell membrane</location>
        <topology evidence="9">Single-pass membrane protein</topology>
    </subcellularLocation>
    <subcellularLocation>
        <location evidence="1">Membrane</location>
    </subcellularLocation>
</comment>
<gene>
    <name evidence="9 11" type="primary">secE</name>
    <name evidence="11" type="ORF">ENW96_06700</name>
</gene>
<evidence type="ECO:0000256" key="5">
    <source>
        <dbReference type="ARBA" id="ARBA00022927"/>
    </source>
</evidence>
<dbReference type="InterPro" id="IPR001901">
    <property type="entry name" value="Translocase_SecE/Sec61-g"/>
</dbReference>
<feature type="compositionally biased region" description="Basic residues" evidence="10">
    <location>
        <begin position="1"/>
        <end position="10"/>
    </location>
</feature>
<keyword evidence="7 9" id="KW-0811">Translocation</keyword>
<dbReference type="GO" id="GO:0009306">
    <property type="term" value="P:protein secretion"/>
    <property type="evidence" value="ECO:0007669"/>
    <property type="project" value="UniProtKB-UniRule"/>
</dbReference>
<dbReference type="GO" id="GO:0043952">
    <property type="term" value="P:protein transport by the Sec complex"/>
    <property type="evidence" value="ECO:0007669"/>
    <property type="project" value="UniProtKB-UniRule"/>
</dbReference>